<dbReference type="SUPFAM" id="SSF55874">
    <property type="entry name" value="ATPase domain of HSP90 chaperone/DNA topoisomerase II/histidine kinase"/>
    <property type="match status" value="1"/>
</dbReference>
<evidence type="ECO:0000256" key="2">
    <source>
        <dbReference type="ARBA" id="ARBA00004141"/>
    </source>
</evidence>
<evidence type="ECO:0000313" key="16">
    <source>
        <dbReference type="EMBL" id="GAA4696567.1"/>
    </source>
</evidence>
<evidence type="ECO:0000256" key="13">
    <source>
        <dbReference type="SAM" id="Phobius"/>
    </source>
</evidence>
<evidence type="ECO:0000259" key="15">
    <source>
        <dbReference type="SMART" id="SM00387"/>
    </source>
</evidence>
<comment type="caution">
    <text evidence="16">The sequence shown here is derived from an EMBL/GenBank/DDBJ whole genome shotgun (WGS) entry which is preliminary data.</text>
</comment>
<dbReference type="Pfam" id="PF07730">
    <property type="entry name" value="HisKA_3"/>
    <property type="match status" value="1"/>
</dbReference>
<dbReference type="InterPro" id="IPR038318">
    <property type="entry name" value="KdpD_sf"/>
</dbReference>
<dbReference type="Pfam" id="PF02518">
    <property type="entry name" value="HATPase_c"/>
    <property type="match status" value="1"/>
</dbReference>
<evidence type="ECO:0000256" key="1">
    <source>
        <dbReference type="ARBA" id="ARBA00000085"/>
    </source>
</evidence>
<dbReference type="SUPFAM" id="SSF55781">
    <property type="entry name" value="GAF domain-like"/>
    <property type="match status" value="1"/>
</dbReference>
<dbReference type="CDD" id="cd16917">
    <property type="entry name" value="HATPase_UhpB-NarQ-NarX-like"/>
    <property type="match status" value="1"/>
</dbReference>
<feature type="domain" description="Histidine kinase/HSP90-like ATPase" evidence="15">
    <location>
        <begin position="408"/>
        <end position="498"/>
    </location>
</feature>
<evidence type="ECO:0000256" key="7">
    <source>
        <dbReference type="ARBA" id="ARBA00022741"/>
    </source>
</evidence>
<dbReference type="EC" id="2.7.13.3" evidence="3"/>
<reference evidence="17" key="1">
    <citation type="journal article" date="2019" name="Int. J. Syst. Evol. Microbiol.">
        <title>The Global Catalogue of Microorganisms (GCM) 10K type strain sequencing project: providing services to taxonomists for standard genome sequencing and annotation.</title>
        <authorList>
            <consortium name="The Broad Institute Genomics Platform"/>
            <consortium name="The Broad Institute Genome Sequencing Center for Infectious Disease"/>
            <person name="Wu L."/>
            <person name="Ma J."/>
        </authorList>
    </citation>
    <scope>NUCLEOTIDE SEQUENCE [LARGE SCALE GENOMIC DNA]</scope>
    <source>
        <strain evidence="17">JCM 18531</strain>
    </source>
</reference>
<accession>A0ABP8WZW4</accession>
<keyword evidence="7" id="KW-0547">Nucleotide-binding</keyword>
<evidence type="ECO:0000256" key="9">
    <source>
        <dbReference type="ARBA" id="ARBA00022840"/>
    </source>
</evidence>
<comment type="subcellular location">
    <subcellularLocation>
        <location evidence="2">Membrane</location>
        <topology evidence="2">Multi-pass membrane protein</topology>
    </subcellularLocation>
</comment>
<feature type="transmembrane region" description="Helical" evidence="13">
    <location>
        <begin position="39"/>
        <end position="58"/>
    </location>
</feature>
<comment type="catalytic activity">
    <reaction evidence="1">
        <text>ATP + protein L-histidine = ADP + protein N-phospho-L-histidine.</text>
        <dbReference type="EC" id="2.7.13.3"/>
    </reaction>
</comment>
<gene>
    <name evidence="16" type="ORF">GCM10023349_10160</name>
</gene>
<dbReference type="SMART" id="SM00065">
    <property type="entry name" value="GAF"/>
    <property type="match status" value="1"/>
</dbReference>
<dbReference type="PANTHER" id="PTHR24421:SF10">
    <property type="entry name" value="NITRATE_NITRITE SENSOR PROTEIN NARQ"/>
    <property type="match status" value="1"/>
</dbReference>
<keyword evidence="9" id="KW-0067">ATP-binding</keyword>
<evidence type="ECO:0000259" key="14">
    <source>
        <dbReference type="SMART" id="SM00065"/>
    </source>
</evidence>
<keyword evidence="12 13" id="KW-0472">Membrane</keyword>
<keyword evidence="5" id="KW-0808">Transferase</keyword>
<evidence type="ECO:0000256" key="11">
    <source>
        <dbReference type="ARBA" id="ARBA00023012"/>
    </source>
</evidence>
<feature type="domain" description="GAF" evidence="14">
    <location>
        <begin position="149"/>
        <end position="296"/>
    </location>
</feature>
<keyword evidence="11" id="KW-0902">Two-component regulatory system</keyword>
<keyword evidence="8" id="KW-0418">Kinase</keyword>
<organism evidence="16 17">
    <name type="scientific">Nocardioides conyzicola</name>
    <dbReference type="NCBI Taxonomy" id="1651781"/>
    <lineage>
        <taxon>Bacteria</taxon>
        <taxon>Bacillati</taxon>
        <taxon>Actinomycetota</taxon>
        <taxon>Actinomycetes</taxon>
        <taxon>Propionibacteriales</taxon>
        <taxon>Nocardioidaceae</taxon>
        <taxon>Nocardioides</taxon>
    </lineage>
</organism>
<feature type="transmembrane region" description="Helical" evidence="13">
    <location>
        <begin position="63"/>
        <end position="82"/>
    </location>
</feature>
<keyword evidence="4" id="KW-0597">Phosphoprotein</keyword>
<evidence type="ECO:0000256" key="3">
    <source>
        <dbReference type="ARBA" id="ARBA00012438"/>
    </source>
</evidence>
<dbReference type="Gene3D" id="1.20.5.1930">
    <property type="match status" value="1"/>
</dbReference>
<dbReference type="PANTHER" id="PTHR24421">
    <property type="entry name" value="NITRATE/NITRITE SENSOR PROTEIN NARX-RELATED"/>
    <property type="match status" value="1"/>
</dbReference>
<evidence type="ECO:0000313" key="17">
    <source>
        <dbReference type="Proteomes" id="UP001499974"/>
    </source>
</evidence>
<dbReference type="Gene3D" id="3.30.450.40">
    <property type="match status" value="1"/>
</dbReference>
<name>A0ABP8WZW4_9ACTN</name>
<dbReference type="RefSeq" id="WP_345519899.1">
    <property type="nucleotide sequence ID" value="NZ_BAABKM010000002.1"/>
</dbReference>
<dbReference type="InterPro" id="IPR011712">
    <property type="entry name" value="Sig_transdc_His_kin_sub3_dim/P"/>
</dbReference>
<feature type="transmembrane region" description="Helical" evidence="13">
    <location>
        <begin position="12"/>
        <end position="33"/>
    </location>
</feature>
<dbReference type="Pfam" id="PF01590">
    <property type="entry name" value="GAF"/>
    <property type="match status" value="1"/>
</dbReference>
<dbReference type="Gene3D" id="3.30.565.10">
    <property type="entry name" value="Histidine kinase-like ATPase, C-terminal domain"/>
    <property type="match status" value="1"/>
</dbReference>
<keyword evidence="17" id="KW-1185">Reference proteome</keyword>
<dbReference type="Gene3D" id="1.20.120.620">
    <property type="entry name" value="Backbone structure of the membrane domain of e. Coli histidine kinase receptor kdpd"/>
    <property type="match status" value="1"/>
</dbReference>
<dbReference type="Pfam" id="PF13493">
    <property type="entry name" value="DUF4118"/>
    <property type="match status" value="1"/>
</dbReference>
<proteinExistence type="predicted"/>
<dbReference type="EMBL" id="BAABKM010000002">
    <property type="protein sequence ID" value="GAA4696567.1"/>
    <property type="molecule type" value="Genomic_DNA"/>
</dbReference>
<dbReference type="InterPro" id="IPR036890">
    <property type="entry name" value="HATPase_C_sf"/>
</dbReference>
<dbReference type="SMART" id="SM00387">
    <property type="entry name" value="HATPase_c"/>
    <property type="match status" value="1"/>
</dbReference>
<evidence type="ECO:0000256" key="4">
    <source>
        <dbReference type="ARBA" id="ARBA00022553"/>
    </source>
</evidence>
<dbReference type="InterPro" id="IPR050482">
    <property type="entry name" value="Sensor_HK_TwoCompSys"/>
</dbReference>
<sequence length="513" mass="54437">MTRLGTPPPRGVEMTLAFLVGAAWFATTTVLLAKPLPESLAVSLAMIAFDVGLVVVVARVWDIAYAVTIGVASVVALDWYFIPPTHDVELPDARNMLALVSYLLMASLLGELAVRARRLAVRAEVARSALADEQAALRRVATLVARQTAPDEVFAVVTEEVGRHLRADLATMVRYHTDGTATVVAAWSTSGARATPGTRLSLEGDNVAEMVHRTRRPARMDSFEHARGPWAASLRELGVRSSAGSPITVDGTVWGVMVVSSRSDLPVPEGIETRLGEFTELVATAVANAQARTDLISSRSRLVRAADESRRRIERDLHDGVQQRLVGLALNVRLTREMARDGTDITPQLTEVETSLVSAVDELRELSHGIHPAILTEGGLRPALGVLGRRSGVPVELDIGAVGRLAAPVEVGVYYVTSEALTNIAKHAGASVVRVALEVTETDVRLTVADDGVGGADRDRGSGLTGLEDRVHALGGRLEVSSPPGVGTTIVAVLPLPRDESPGIGDQETDGVA</sequence>
<protein>
    <recommendedName>
        <fullName evidence="3">histidine kinase</fullName>
        <ecNumber evidence="3">2.7.13.3</ecNumber>
    </recommendedName>
</protein>
<evidence type="ECO:0000256" key="12">
    <source>
        <dbReference type="ARBA" id="ARBA00023136"/>
    </source>
</evidence>
<dbReference type="InterPro" id="IPR003594">
    <property type="entry name" value="HATPase_dom"/>
</dbReference>
<evidence type="ECO:0000256" key="10">
    <source>
        <dbReference type="ARBA" id="ARBA00022989"/>
    </source>
</evidence>
<feature type="transmembrane region" description="Helical" evidence="13">
    <location>
        <begin position="94"/>
        <end position="114"/>
    </location>
</feature>
<keyword evidence="6 13" id="KW-0812">Transmembrane</keyword>
<dbReference type="InterPro" id="IPR025201">
    <property type="entry name" value="KdpD_TM"/>
</dbReference>
<evidence type="ECO:0000256" key="8">
    <source>
        <dbReference type="ARBA" id="ARBA00022777"/>
    </source>
</evidence>
<dbReference type="Proteomes" id="UP001499974">
    <property type="component" value="Unassembled WGS sequence"/>
</dbReference>
<evidence type="ECO:0000256" key="6">
    <source>
        <dbReference type="ARBA" id="ARBA00022692"/>
    </source>
</evidence>
<keyword evidence="10 13" id="KW-1133">Transmembrane helix</keyword>
<dbReference type="InterPro" id="IPR029016">
    <property type="entry name" value="GAF-like_dom_sf"/>
</dbReference>
<evidence type="ECO:0000256" key="5">
    <source>
        <dbReference type="ARBA" id="ARBA00022679"/>
    </source>
</evidence>
<dbReference type="InterPro" id="IPR003018">
    <property type="entry name" value="GAF"/>
</dbReference>